<dbReference type="AlphaFoldDB" id="A0A0G0M226"/>
<proteinExistence type="predicted"/>
<reference evidence="1 2" key="1">
    <citation type="journal article" date="2015" name="Nature">
        <title>rRNA introns, odd ribosomes, and small enigmatic genomes across a large radiation of phyla.</title>
        <authorList>
            <person name="Brown C.T."/>
            <person name="Hug L.A."/>
            <person name="Thomas B.C."/>
            <person name="Sharon I."/>
            <person name="Castelle C.J."/>
            <person name="Singh A."/>
            <person name="Wilkins M.J."/>
            <person name="Williams K.H."/>
            <person name="Banfield J.F."/>
        </authorList>
    </citation>
    <scope>NUCLEOTIDE SEQUENCE [LARGE SCALE GENOMIC DNA]</scope>
</reference>
<dbReference type="EMBL" id="LBWA01000013">
    <property type="protein sequence ID" value="KKQ97347.1"/>
    <property type="molecule type" value="Genomic_DNA"/>
</dbReference>
<evidence type="ECO:0000313" key="1">
    <source>
        <dbReference type="EMBL" id="KKQ97347.1"/>
    </source>
</evidence>
<comment type="caution">
    <text evidence="1">The sequence shown here is derived from an EMBL/GenBank/DDBJ whole genome shotgun (WGS) entry which is preliminary data.</text>
</comment>
<dbReference type="Proteomes" id="UP000034325">
    <property type="component" value="Unassembled WGS sequence"/>
</dbReference>
<gene>
    <name evidence="1" type="ORF">UT23_C0013G0022</name>
</gene>
<evidence type="ECO:0000313" key="2">
    <source>
        <dbReference type="Proteomes" id="UP000034325"/>
    </source>
</evidence>
<accession>A0A0G0M226</accession>
<name>A0A0G0M226_9BACT</name>
<protein>
    <submittedName>
        <fullName evidence="1">Uncharacterized protein</fullName>
    </submittedName>
</protein>
<sequence length="47" mass="5813">MPKQILTEKDLDLIEERLKDTFVTKEEFTEYKSEYFDKLDKIVKLWD</sequence>
<organism evidence="1 2">
    <name type="scientific">Candidatus Woesebacteria bacterium GW2011_GWA1_39_12</name>
    <dbReference type="NCBI Taxonomy" id="1618549"/>
    <lineage>
        <taxon>Bacteria</taxon>
        <taxon>Candidatus Woeseibacteriota</taxon>
    </lineage>
</organism>